<keyword evidence="2" id="KW-0378">Hydrolase</keyword>
<sequence length="200" mass="21541">MTSIDILVIGHLERGADGSVVPSGTWSTSSLVRTDDGHNIVVDTSQGYMGAGIRSSFKQIGRIFPEDVDTVVLTHGHPDHIGNLGLFRNAEVLKFSGGDPMDGVTLLDTEKEIAKGVRFVRTPGHTEDSGSLFVDADRRYALVGDAVPLQENLEKKAVPALNCDPDEAMASMKRIVQYADVVVPGHGKPFGISALKRLYK</sequence>
<dbReference type="GO" id="GO:0016787">
    <property type="term" value="F:hydrolase activity"/>
    <property type="evidence" value="ECO:0007669"/>
    <property type="project" value="UniProtKB-KW"/>
</dbReference>
<dbReference type="EMBL" id="CP017686">
    <property type="protein sequence ID" value="AYQ55709.1"/>
    <property type="molecule type" value="Genomic_DNA"/>
</dbReference>
<dbReference type="RefSeq" id="WP_015505490.1">
    <property type="nucleotide sequence ID" value="NZ_CAYARL010000009.1"/>
</dbReference>
<dbReference type="GeneID" id="41322379"/>
<dbReference type="OMA" id="KNIVTGH"/>
<dbReference type="Pfam" id="PF00753">
    <property type="entry name" value="Lactamase_B"/>
    <property type="match status" value="1"/>
</dbReference>
<protein>
    <submittedName>
        <fullName evidence="2">MBL fold metallo-hydrolase</fullName>
    </submittedName>
</protein>
<dbReference type="InterPro" id="IPR001279">
    <property type="entry name" value="Metallo-B-lactamas"/>
</dbReference>
<dbReference type="Gene3D" id="3.60.15.10">
    <property type="entry name" value="Ribonuclease Z/Hydroxyacylglutathione hydrolase-like"/>
    <property type="match status" value="1"/>
</dbReference>
<dbReference type="SMART" id="SM00849">
    <property type="entry name" value="Lactamase_B"/>
    <property type="match status" value="1"/>
</dbReference>
<evidence type="ECO:0000313" key="3">
    <source>
        <dbReference type="Proteomes" id="UP000273278"/>
    </source>
</evidence>
<feature type="domain" description="Metallo-beta-lactamase" evidence="1">
    <location>
        <begin position="26"/>
        <end position="186"/>
    </location>
</feature>
<dbReference type="InterPro" id="IPR036866">
    <property type="entry name" value="RibonucZ/Hydroxyglut_hydro"/>
</dbReference>
<proteinExistence type="predicted"/>
<dbReference type="CDD" id="cd07711">
    <property type="entry name" value="MBLAC1-like_MBL-fold"/>
    <property type="match status" value="1"/>
</dbReference>
<dbReference type="PANTHER" id="PTHR23200">
    <property type="entry name" value="METALLO-BETA-LACTAMASE DOMAIN-CONTAINING PROTEIN 1"/>
    <property type="match status" value="1"/>
</dbReference>
<organism evidence="2 3">
    <name type="scientific">Methanomethylophilus alvi</name>
    <dbReference type="NCBI Taxonomy" id="1291540"/>
    <lineage>
        <taxon>Archaea</taxon>
        <taxon>Methanobacteriati</taxon>
        <taxon>Thermoplasmatota</taxon>
        <taxon>Thermoplasmata</taxon>
        <taxon>Methanomassiliicoccales</taxon>
        <taxon>Methanomethylophilaceae</taxon>
        <taxon>Methanomethylophilus</taxon>
    </lineage>
</organism>
<reference evidence="2 3" key="1">
    <citation type="submission" date="2016-10" db="EMBL/GenBank/DDBJ databases">
        <title>Complete genome of the TMA-utilizing, human hosted archaeon Methanomethylophilus alvus Gen. nov, sp. nov., strain Mx-05, derived from a pure culture.</title>
        <authorList>
            <person name="Brugere J.-F."/>
            <person name="Ben Hania W."/>
            <person name="Chaudhary P.P."/>
            <person name="Gaci N."/>
            <person name="Borrel G."/>
            <person name="Cao Van Tuat L."/>
            <person name="Fardeau M.-L."/>
            <person name="Harris H.M.B."/>
            <person name="O'Toole P.W."/>
            <person name="Ollivier B."/>
        </authorList>
    </citation>
    <scope>NUCLEOTIDE SEQUENCE [LARGE SCALE GENOMIC DNA]</scope>
    <source>
        <strain evidence="2 3">Mx-05</strain>
    </source>
</reference>
<dbReference type="Proteomes" id="UP000273278">
    <property type="component" value="Chromosome"/>
</dbReference>
<dbReference type="AlphaFoldDB" id="A0A3G3IJ04"/>
<evidence type="ECO:0000259" key="1">
    <source>
        <dbReference type="SMART" id="SM00849"/>
    </source>
</evidence>
<dbReference type="SUPFAM" id="SSF56281">
    <property type="entry name" value="Metallo-hydrolase/oxidoreductase"/>
    <property type="match status" value="1"/>
</dbReference>
<name>A0A3G3IJ04_9ARCH</name>
<gene>
    <name evidence="2" type="ORF">BKD89_07910</name>
</gene>
<evidence type="ECO:0000313" key="2">
    <source>
        <dbReference type="EMBL" id="AYQ55709.1"/>
    </source>
</evidence>
<accession>A0A3G3IJ04</accession>
<dbReference type="PANTHER" id="PTHR23200:SF49">
    <property type="entry name" value="METALLO-BETA-LACTAMASE DOMAIN-CONTAINING PROTEIN"/>
    <property type="match status" value="1"/>
</dbReference>
<dbReference type="InterPro" id="IPR039344">
    <property type="entry name" value="MBLAC1"/>
</dbReference>